<evidence type="ECO:0000313" key="2">
    <source>
        <dbReference type="EMBL" id="VFQ60023.1"/>
    </source>
</evidence>
<evidence type="ECO:0000313" key="3">
    <source>
        <dbReference type="Proteomes" id="UP000595140"/>
    </source>
</evidence>
<sequence length="87" mass="9779">MVLRSCFYQIGQSGRDILHIRVCIFILTQTLQCFCDAKSKFIVTCKSDFLTIDLFPALRCSRAQLCGAKSSSSWRLPSNSTSRPPNT</sequence>
<protein>
    <submittedName>
        <fullName evidence="2">Uncharacterized protein</fullName>
    </submittedName>
</protein>
<reference evidence="2 3" key="1">
    <citation type="submission" date="2018-04" db="EMBL/GenBank/DDBJ databases">
        <authorList>
            <person name="Vogel A."/>
        </authorList>
    </citation>
    <scope>NUCLEOTIDE SEQUENCE [LARGE SCALE GENOMIC DNA]</scope>
</reference>
<dbReference type="EMBL" id="OOIL02000093">
    <property type="protein sequence ID" value="VFQ60023.1"/>
    <property type="molecule type" value="Genomic_DNA"/>
</dbReference>
<name>A0A484K300_9ASTE</name>
<keyword evidence="3" id="KW-1185">Reference proteome</keyword>
<organism evidence="2 3">
    <name type="scientific">Cuscuta campestris</name>
    <dbReference type="NCBI Taxonomy" id="132261"/>
    <lineage>
        <taxon>Eukaryota</taxon>
        <taxon>Viridiplantae</taxon>
        <taxon>Streptophyta</taxon>
        <taxon>Embryophyta</taxon>
        <taxon>Tracheophyta</taxon>
        <taxon>Spermatophyta</taxon>
        <taxon>Magnoliopsida</taxon>
        <taxon>eudicotyledons</taxon>
        <taxon>Gunneridae</taxon>
        <taxon>Pentapetalae</taxon>
        <taxon>asterids</taxon>
        <taxon>lamiids</taxon>
        <taxon>Solanales</taxon>
        <taxon>Convolvulaceae</taxon>
        <taxon>Cuscuteae</taxon>
        <taxon>Cuscuta</taxon>
        <taxon>Cuscuta subgen. Grammica</taxon>
        <taxon>Cuscuta sect. Cleistogrammica</taxon>
    </lineage>
</organism>
<proteinExistence type="predicted"/>
<evidence type="ECO:0000256" key="1">
    <source>
        <dbReference type="SAM" id="MobiDB-lite"/>
    </source>
</evidence>
<dbReference type="AlphaFoldDB" id="A0A484K300"/>
<accession>A0A484K300</accession>
<feature type="region of interest" description="Disordered" evidence="1">
    <location>
        <begin position="68"/>
        <end position="87"/>
    </location>
</feature>
<gene>
    <name evidence="2" type="ORF">CCAM_LOCUS1799</name>
</gene>
<feature type="compositionally biased region" description="Polar residues" evidence="1">
    <location>
        <begin position="69"/>
        <end position="87"/>
    </location>
</feature>
<dbReference type="Proteomes" id="UP000595140">
    <property type="component" value="Unassembled WGS sequence"/>
</dbReference>